<evidence type="ECO:0000256" key="3">
    <source>
        <dbReference type="ARBA" id="ARBA00023237"/>
    </source>
</evidence>
<dbReference type="SUPFAM" id="SSF103647">
    <property type="entry name" value="TSP type-3 repeat"/>
    <property type="match status" value="1"/>
</dbReference>
<dbReference type="PANTHER" id="PTHR30329:SF21">
    <property type="entry name" value="LIPOPROTEIN YIAD-RELATED"/>
    <property type="match status" value="1"/>
</dbReference>
<evidence type="ECO:0000256" key="1">
    <source>
        <dbReference type="ARBA" id="ARBA00004442"/>
    </source>
</evidence>
<dbReference type="SUPFAM" id="SSF103088">
    <property type="entry name" value="OmpA-like"/>
    <property type="match status" value="1"/>
</dbReference>
<keyword evidence="2 4" id="KW-0472">Membrane</keyword>
<dbReference type="Pfam" id="PF00691">
    <property type="entry name" value="OmpA"/>
    <property type="match status" value="1"/>
</dbReference>
<dbReference type="PROSITE" id="PS51257">
    <property type="entry name" value="PROKAR_LIPOPROTEIN"/>
    <property type="match status" value="1"/>
</dbReference>
<dbReference type="OrthoDB" id="9805832at2"/>
<proteinExistence type="predicted"/>
<dbReference type="Proteomes" id="UP000240904">
    <property type="component" value="Unassembled WGS sequence"/>
</dbReference>
<dbReference type="RefSeq" id="WP_107284014.1">
    <property type="nucleotide sequence ID" value="NZ_PYMC01000010.1"/>
</dbReference>
<evidence type="ECO:0000259" key="6">
    <source>
        <dbReference type="PROSITE" id="PS51123"/>
    </source>
</evidence>
<dbReference type="EMBL" id="PYMC01000010">
    <property type="protein sequence ID" value="PSW04141.1"/>
    <property type="molecule type" value="Genomic_DNA"/>
</dbReference>
<organism evidence="7 8">
    <name type="scientific">Photobacterium lipolyticum</name>
    <dbReference type="NCBI Taxonomy" id="266810"/>
    <lineage>
        <taxon>Bacteria</taxon>
        <taxon>Pseudomonadati</taxon>
        <taxon>Pseudomonadota</taxon>
        <taxon>Gammaproteobacteria</taxon>
        <taxon>Vibrionales</taxon>
        <taxon>Vibrionaceae</taxon>
        <taxon>Photobacterium</taxon>
    </lineage>
</organism>
<dbReference type="PANTHER" id="PTHR30329">
    <property type="entry name" value="STATOR ELEMENT OF FLAGELLAR MOTOR COMPLEX"/>
    <property type="match status" value="1"/>
</dbReference>
<dbReference type="CDD" id="cd07185">
    <property type="entry name" value="OmpA_C-like"/>
    <property type="match status" value="1"/>
</dbReference>
<feature type="chain" id="PRO_5015606392" description="OmpA-like domain-containing protein" evidence="5">
    <location>
        <begin position="26"/>
        <end position="208"/>
    </location>
</feature>
<dbReference type="InterPro" id="IPR006664">
    <property type="entry name" value="OMP_bac"/>
</dbReference>
<dbReference type="PROSITE" id="PS51123">
    <property type="entry name" value="OMPA_2"/>
    <property type="match status" value="1"/>
</dbReference>
<dbReference type="InterPro" id="IPR036737">
    <property type="entry name" value="OmpA-like_sf"/>
</dbReference>
<comment type="caution">
    <text evidence="7">The sequence shown here is derived from an EMBL/GenBank/DDBJ whole genome shotgun (WGS) entry which is preliminary data.</text>
</comment>
<keyword evidence="3" id="KW-0998">Cell outer membrane</keyword>
<evidence type="ECO:0000256" key="4">
    <source>
        <dbReference type="PROSITE-ProRule" id="PRU00473"/>
    </source>
</evidence>
<reference evidence="7 8" key="1">
    <citation type="submission" date="2018-03" db="EMBL/GenBank/DDBJ databases">
        <title>Whole genome sequencing of Histamine producing bacteria.</title>
        <authorList>
            <person name="Butler K."/>
        </authorList>
    </citation>
    <scope>NUCLEOTIDE SEQUENCE [LARGE SCALE GENOMIC DNA]</scope>
    <source>
        <strain evidence="7 8">DSM 16190</strain>
    </source>
</reference>
<dbReference type="InterPro" id="IPR050330">
    <property type="entry name" value="Bact_OuterMem_StrucFunc"/>
</dbReference>
<feature type="signal peptide" evidence="5">
    <location>
        <begin position="1"/>
        <end position="25"/>
    </location>
</feature>
<feature type="domain" description="OmpA-like" evidence="6">
    <location>
        <begin position="72"/>
        <end position="190"/>
    </location>
</feature>
<dbReference type="InterPro" id="IPR006665">
    <property type="entry name" value="OmpA-like"/>
</dbReference>
<sequence length="208" mass="23080">MNGSKQINMCLAVIATLLLAGCANNDIVAMDTPTEQVHDLQDVDRDGVIKAREMCTDTLNGAQVNNDGCGKVRSIAERRELNILFANNSSYISPRYYGQIDILAKFMRSYPDTQVTIEGHCSKIGSHEKNMTLSQQRADAIANALVSEFGIDNVRVKAVGYGFTRPVDPSLSEIAHQRNRRVIAEVTGNNKATEMRWDIYTVDQQPDE</sequence>
<dbReference type="Gene3D" id="3.30.1330.60">
    <property type="entry name" value="OmpA-like domain"/>
    <property type="match status" value="1"/>
</dbReference>
<keyword evidence="8" id="KW-1185">Reference proteome</keyword>
<evidence type="ECO:0000256" key="2">
    <source>
        <dbReference type="ARBA" id="ARBA00023136"/>
    </source>
</evidence>
<accession>A0A2T3MW26</accession>
<evidence type="ECO:0000313" key="7">
    <source>
        <dbReference type="EMBL" id="PSW04141.1"/>
    </source>
</evidence>
<dbReference type="GO" id="GO:0009279">
    <property type="term" value="C:cell outer membrane"/>
    <property type="evidence" value="ECO:0007669"/>
    <property type="project" value="UniProtKB-SubCell"/>
</dbReference>
<name>A0A2T3MW26_9GAMM</name>
<evidence type="ECO:0000256" key="5">
    <source>
        <dbReference type="SAM" id="SignalP"/>
    </source>
</evidence>
<protein>
    <recommendedName>
        <fullName evidence="6">OmpA-like domain-containing protein</fullName>
    </recommendedName>
</protein>
<comment type="subcellular location">
    <subcellularLocation>
        <location evidence="1">Cell outer membrane</location>
    </subcellularLocation>
</comment>
<dbReference type="GO" id="GO:0005509">
    <property type="term" value="F:calcium ion binding"/>
    <property type="evidence" value="ECO:0007669"/>
    <property type="project" value="InterPro"/>
</dbReference>
<gene>
    <name evidence="7" type="ORF">C9I89_14250</name>
</gene>
<keyword evidence="5" id="KW-0732">Signal</keyword>
<dbReference type="InterPro" id="IPR028974">
    <property type="entry name" value="TSP_type-3_rpt"/>
</dbReference>
<evidence type="ECO:0000313" key="8">
    <source>
        <dbReference type="Proteomes" id="UP000240904"/>
    </source>
</evidence>
<dbReference type="PRINTS" id="PR01021">
    <property type="entry name" value="OMPADOMAIN"/>
</dbReference>
<dbReference type="AlphaFoldDB" id="A0A2T3MW26"/>